<feature type="signal peptide" evidence="2">
    <location>
        <begin position="1"/>
        <end position="27"/>
    </location>
</feature>
<evidence type="ECO:0000313" key="5">
    <source>
        <dbReference type="Proteomes" id="UP000489600"/>
    </source>
</evidence>
<proteinExistence type="predicted"/>
<feature type="domain" description="Prolamin-like" evidence="3">
    <location>
        <begin position="36"/>
        <end position="85"/>
    </location>
</feature>
<dbReference type="GO" id="GO:0009567">
    <property type="term" value="P:double fertilization forming a zygote and endosperm"/>
    <property type="evidence" value="ECO:0007669"/>
    <property type="project" value="TreeGrafter"/>
</dbReference>
<dbReference type="GO" id="GO:0031982">
    <property type="term" value="C:vesicle"/>
    <property type="evidence" value="ECO:0007669"/>
    <property type="project" value="TreeGrafter"/>
</dbReference>
<dbReference type="OrthoDB" id="1024628at2759"/>
<accession>A0A565CM11</accession>
<dbReference type="PANTHER" id="PTHR31181:SF64">
    <property type="entry name" value="ECA1 GAMETOGENESIS FAMILY PROTEIN-RELATED"/>
    <property type="match status" value="1"/>
</dbReference>
<comment type="caution">
    <text evidence="4">The sequence shown here is derived from an EMBL/GenBank/DDBJ whole genome shotgun (WGS) entry which is preliminary data.</text>
</comment>
<organism evidence="4 5">
    <name type="scientific">Arabis nemorensis</name>
    <dbReference type="NCBI Taxonomy" id="586526"/>
    <lineage>
        <taxon>Eukaryota</taxon>
        <taxon>Viridiplantae</taxon>
        <taxon>Streptophyta</taxon>
        <taxon>Embryophyta</taxon>
        <taxon>Tracheophyta</taxon>
        <taxon>Spermatophyta</taxon>
        <taxon>Magnoliopsida</taxon>
        <taxon>eudicotyledons</taxon>
        <taxon>Gunneridae</taxon>
        <taxon>Pentapetalae</taxon>
        <taxon>rosids</taxon>
        <taxon>malvids</taxon>
        <taxon>Brassicales</taxon>
        <taxon>Brassicaceae</taxon>
        <taxon>Arabideae</taxon>
        <taxon>Arabis</taxon>
    </lineage>
</organism>
<dbReference type="PANTHER" id="PTHR31181">
    <property type="entry name" value="EGG CELL-SECRETED PROTEIN 1.4"/>
    <property type="match status" value="1"/>
</dbReference>
<dbReference type="InterPro" id="IPR008502">
    <property type="entry name" value="Prolamin-like"/>
</dbReference>
<dbReference type="GO" id="GO:0005576">
    <property type="term" value="C:extracellular region"/>
    <property type="evidence" value="ECO:0007669"/>
    <property type="project" value="TreeGrafter"/>
</dbReference>
<feature type="chain" id="PRO_5021982969" description="Prolamin-like domain-containing protein" evidence="2">
    <location>
        <begin position="28"/>
        <end position="105"/>
    </location>
</feature>
<keyword evidence="1 2" id="KW-0732">Signal</keyword>
<dbReference type="Pfam" id="PF05617">
    <property type="entry name" value="Prolamin_like"/>
    <property type="match status" value="1"/>
</dbReference>
<dbReference type="GO" id="GO:2000008">
    <property type="term" value="P:regulation of protein localization to cell surface"/>
    <property type="evidence" value="ECO:0007669"/>
    <property type="project" value="TreeGrafter"/>
</dbReference>
<keyword evidence="5" id="KW-1185">Reference proteome</keyword>
<evidence type="ECO:0000259" key="3">
    <source>
        <dbReference type="Pfam" id="PF05617"/>
    </source>
</evidence>
<sequence length="105" mass="11445">METKQIKVMFLFLYVIMALVCLHQSEAQAPIPSSKDCLSSITNVKGCLDAVKDALKGHFKGLGKECCHAVNGLADDCFPIVFPDNPYIAFLVKAACKGKFGDVNY</sequence>
<dbReference type="AlphaFoldDB" id="A0A565CM11"/>
<evidence type="ECO:0000256" key="2">
    <source>
        <dbReference type="SAM" id="SignalP"/>
    </source>
</evidence>
<dbReference type="EMBL" id="CABITT030000008">
    <property type="protein sequence ID" value="VVB14536.1"/>
    <property type="molecule type" value="Genomic_DNA"/>
</dbReference>
<evidence type="ECO:0000256" key="1">
    <source>
        <dbReference type="ARBA" id="ARBA00022729"/>
    </source>
</evidence>
<evidence type="ECO:0000313" key="4">
    <source>
        <dbReference type="EMBL" id="VVB14536.1"/>
    </source>
</evidence>
<protein>
    <recommendedName>
        <fullName evidence="3">Prolamin-like domain-containing protein</fullName>
    </recommendedName>
</protein>
<reference evidence="4" key="1">
    <citation type="submission" date="2019-07" db="EMBL/GenBank/DDBJ databases">
        <authorList>
            <person name="Dittberner H."/>
        </authorList>
    </citation>
    <scope>NUCLEOTIDE SEQUENCE [LARGE SCALE GENOMIC DNA]</scope>
</reference>
<dbReference type="GO" id="GO:0080155">
    <property type="term" value="P:regulation of double fertilization forming a zygote and endosperm"/>
    <property type="evidence" value="ECO:0007669"/>
    <property type="project" value="TreeGrafter"/>
</dbReference>
<gene>
    <name evidence="4" type="ORF">ANE_LOCUS24980</name>
</gene>
<dbReference type="Proteomes" id="UP000489600">
    <property type="component" value="Unassembled WGS sequence"/>
</dbReference>
<name>A0A565CM11_9BRAS</name>